<protein>
    <submittedName>
        <fullName evidence="1">Enoyl-CoA hydratase/carnithine racemase</fullName>
    </submittedName>
</protein>
<sequence length="278" mass="30187">MTTLILEEQAPGLIRVTIDNPPINLFDPHLYAALNLLLDRMENDENLRVVVIDSADSDYFVSHLDVDRLDEVPDIPGAASLPRTWPTFVRRFASAPVVTIASIRGRARGIGSEFALACDMRFASLETARLGQPEVGFGVVPGGGGLDWLPRIVGRSRALEIVLGADDFDAATAERYGWINRAIADDRLDDEVTALAERIAGFPRHAIASAKRIVDDRSIVPTTDELAQSFSAIGEAIAHPEARRRMASMESAGWGRATNAERDHPALLVQLANGGDAR</sequence>
<dbReference type="SUPFAM" id="SSF52096">
    <property type="entry name" value="ClpP/crotonase"/>
    <property type="match status" value="1"/>
</dbReference>
<dbReference type="OrthoDB" id="9775794at2"/>
<keyword evidence="2" id="KW-1185">Reference proteome</keyword>
<dbReference type="Proteomes" id="UP000198327">
    <property type="component" value="Unassembled WGS sequence"/>
</dbReference>
<evidence type="ECO:0000313" key="1">
    <source>
        <dbReference type="EMBL" id="SNS96505.1"/>
    </source>
</evidence>
<dbReference type="Gene3D" id="3.90.226.10">
    <property type="entry name" value="2-enoyl-CoA Hydratase, Chain A, domain 1"/>
    <property type="match status" value="1"/>
</dbReference>
<dbReference type="Pfam" id="PF00378">
    <property type="entry name" value="ECH_1"/>
    <property type="match status" value="1"/>
</dbReference>
<dbReference type="PANTHER" id="PTHR43459:SF1">
    <property type="entry name" value="EG:BACN32G11.4 PROTEIN"/>
    <property type="match status" value="1"/>
</dbReference>
<dbReference type="EMBL" id="FZOW01000007">
    <property type="protein sequence ID" value="SNS96505.1"/>
    <property type="molecule type" value="Genomic_DNA"/>
</dbReference>
<dbReference type="RefSeq" id="WP_089247133.1">
    <property type="nucleotide sequence ID" value="NZ_FZOW01000007.1"/>
</dbReference>
<dbReference type="InterPro" id="IPR001753">
    <property type="entry name" value="Enoyl-CoA_hydra/iso"/>
</dbReference>
<proteinExistence type="predicted"/>
<evidence type="ECO:0000313" key="2">
    <source>
        <dbReference type="Proteomes" id="UP000198327"/>
    </source>
</evidence>
<dbReference type="AlphaFoldDB" id="A0A239ISI8"/>
<reference evidence="2" key="1">
    <citation type="submission" date="2017-06" db="EMBL/GenBank/DDBJ databases">
        <authorList>
            <person name="Varghese N."/>
            <person name="Submissions S."/>
        </authorList>
    </citation>
    <scope>NUCLEOTIDE SEQUENCE [LARGE SCALE GENOMIC DNA]</scope>
    <source>
        <strain evidence="2">JCM 23211</strain>
    </source>
</reference>
<organism evidence="1 2">
    <name type="scientific">Rhodococcoides kyotonense</name>
    <dbReference type="NCBI Taxonomy" id="398843"/>
    <lineage>
        <taxon>Bacteria</taxon>
        <taxon>Bacillati</taxon>
        <taxon>Actinomycetota</taxon>
        <taxon>Actinomycetes</taxon>
        <taxon>Mycobacteriales</taxon>
        <taxon>Nocardiaceae</taxon>
        <taxon>Rhodococcoides</taxon>
    </lineage>
</organism>
<gene>
    <name evidence="1" type="ORF">SAMN05421642_107199</name>
</gene>
<dbReference type="GO" id="GO:0003824">
    <property type="term" value="F:catalytic activity"/>
    <property type="evidence" value="ECO:0007669"/>
    <property type="project" value="UniProtKB-ARBA"/>
</dbReference>
<dbReference type="CDD" id="cd06558">
    <property type="entry name" value="crotonase-like"/>
    <property type="match status" value="1"/>
</dbReference>
<dbReference type="PANTHER" id="PTHR43459">
    <property type="entry name" value="ENOYL-COA HYDRATASE"/>
    <property type="match status" value="1"/>
</dbReference>
<name>A0A239ISI8_9NOCA</name>
<dbReference type="InterPro" id="IPR029045">
    <property type="entry name" value="ClpP/crotonase-like_dom_sf"/>
</dbReference>
<accession>A0A239ISI8</accession>